<dbReference type="InterPro" id="IPR046349">
    <property type="entry name" value="C1-like_sf"/>
</dbReference>
<evidence type="ECO:0000259" key="2">
    <source>
        <dbReference type="Pfam" id="PF03107"/>
    </source>
</evidence>
<dbReference type="Proteomes" id="UP000886595">
    <property type="component" value="Unassembled WGS sequence"/>
</dbReference>
<evidence type="ECO:0000256" key="1">
    <source>
        <dbReference type="ARBA" id="ARBA00022737"/>
    </source>
</evidence>
<accession>A0A8X7U0J3</accession>
<name>A0A8X7U0J3_BRACI</name>
<evidence type="ECO:0008006" key="6">
    <source>
        <dbReference type="Google" id="ProtNLM"/>
    </source>
</evidence>
<feature type="domain" description="DC1" evidence="2">
    <location>
        <begin position="180"/>
        <end position="228"/>
    </location>
</feature>
<organism evidence="4 5">
    <name type="scientific">Brassica carinata</name>
    <name type="common">Ethiopian mustard</name>
    <name type="synonym">Abyssinian cabbage</name>
    <dbReference type="NCBI Taxonomy" id="52824"/>
    <lineage>
        <taxon>Eukaryota</taxon>
        <taxon>Viridiplantae</taxon>
        <taxon>Streptophyta</taxon>
        <taxon>Embryophyta</taxon>
        <taxon>Tracheophyta</taxon>
        <taxon>Spermatophyta</taxon>
        <taxon>Magnoliopsida</taxon>
        <taxon>eudicotyledons</taxon>
        <taxon>Gunneridae</taxon>
        <taxon>Pentapetalae</taxon>
        <taxon>rosids</taxon>
        <taxon>malvids</taxon>
        <taxon>Brassicales</taxon>
        <taxon>Brassicaceae</taxon>
        <taxon>Brassiceae</taxon>
        <taxon>Brassica</taxon>
    </lineage>
</organism>
<dbReference type="PANTHER" id="PTHR32410">
    <property type="entry name" value="CYSTEINE/HISTIDINE-RICH C1 DOMAIN FAMILY PROTEIN"/>
    <property type="match status" value="1"/>
</dbReference>
<evidence type="ECO:0000259" key="3">
    <source>
        <dbReference type="Pfam" id="PF22926"/>
    </source>
</evidence>
<dbReference type="InterPro" id="IPR004146">
    <property type="entry name" value="DC1"/>
</dbReference>
<keyword evidence="5" id="KW-1185">Reference proteome</keyword>
<reference evidence="4 5" key="1">
    <citation type="submission" date="2020-02" db="EMBL/GenBank/DDBJ databases">
        <authorList>
            <person name="Ma Q."/>
            <person name="Huang Y."/>
            <person name="Song X."/>
            <person name="Pei D."/>
        </authorList>
    </citation>
    <scope>NUCLEOTIDE SEQUENCE [LARGE SCALE GENOMIC DNA]</scope>
    <source>
        <strain evidence="4">Sxm20200214</strain>
        <tissue evidence="4">Leaf</tissue>
    </source>
</reference>
<protein>
    <recommendedName>
        <fullName evidence="6">Cysteine/Histidine-rich C1 domain family protein</fullName>
    </recommendedName>
</protein>
<evidence type="ECO:0000313" key="5">
    <source>
        <dbReference type="Proteomes" id="UP000886595"/>
    </source>
</evidence>
<feature type="domain" description="DC1" evidence="2">
    <location>
        <begin position="266"/>
        <end position="314"/>
    </location>
</feature>
<evidence type="ECO:0000313" key="4">
    <source>
        <dbReference type="EMBL" id="KAG2261452.1"/>
    </source>
</evidence>
<dbReference type="InterPro" id="IPR054483">
    <property type="entry name" value="DC1-like_CT"/>
</dbReference>
<gene>
    <name evidence="4" type="ORF">Bca52824_068531</name>
</gene>
<dbReference type="PANTHER" id="PTHR32410:SF168">
    <property type="entry name" value="CYSTEINE_HISTIDINE-RICH C1 DOMAIN FAMILY PROTEIN"/>
    <property type="match status" value="1"/>
</dbReference>
<dbReference type="EMBL" id="JAAMPC010000014">
    <property type="protein sequence ID" value="KAG2261452.1"/>
    <property type="molecule type" value="Genomic_DNA"/>
</dbReference>
<feature type="domain" description="DC1" evidence="2">
    <location>
        <begin position="125"/>
        <end position="170"/>
    </location>
</feature>
<dbReference type="AlphaFoldDB" id="A0A8X7U0J3"/>
<feature type="domain" description="DC1-like C-terminal" evidence="3">
    <location>
        <begin position="513"/>
        <end position="550"/>
    </location>
</feature>
<dbReference type="Pfam" id="PF03107">
    <property type="entry name" value="C1_2"/>
    <property type="match status" value="4"/>
</dbReference>
<proteinExistence type="predicted"/>
<feature type="domain" description="DC1" evidence="2">
    <location>
        <begin position="443"/>
        <end position="491"/>
    </location>
</feature>
<dbReference type="SUPFAM" id="SSF57889">
    <property type="entry name" value="Cysteine-rich domain"/>
    <property type="match status" value="4"/>
</dbReference>
<dbReference type="InterPro" id="IPR053192">
    <property type="entry name" value="Vacuole_Formation_Reg"/>
</dbReference>
<keyword evidence="1" id="KW-0677">Repeat</keyword>
<comment type="caution">
    <text evidence="4">The sequence shown here is derived from an EMBL/GenBank/DDBJ whole genome shotgun (WGS) entry which is preliminary data.</text>
</comment>
<sequence>MGTAFSKEARCLMSDPANPQSHELIEEDHRPTCAKCGDEFIRGWDHYPRKVRHIYHSQHPLTLINQSDESEIAIPEQGKSNFVFNKCNWCGGDLQYKFYRCSICGFCLDLDCSLKSPPLTITNPKCHHHPLLFFPRPFLLPCDACGLVNISEPPVYTCFPCHYVVHQSCIDLPRQIKITHHPHRLSYTPFFPPDYSTCKICYKTVDIKYGQYSCNHDGCNYVAHSKCATHEKVWDGDELEWEPDDTNETEDISPYETVGVGVIKYFCHEHHLKLQRYERVRDADKQCEACILPMDYCDFYTCMQCNFHLHEVCASLPRKLSHASHHHPLLLEPYGPYLQSHMCCSTCHREFNGFQYKCSRDDCQMTEPSFKVDIRCILVPNVSTYRCHAHPLFINTCFSREDTFYCNGCKGAKRGQISRLECTLCEFTLCYFCATLPDEIYYKHAEHPLSLCYGEDVDGTYWCETCEKKIDPARQFYTSTKRCITIHIGCIMGSSMYLKHGFTFHYGGDKILEVVRNSSNSRPICSGCYERCQDLVYYKHQERCFCCAKCSWESGRIRYFGGLKHFLKSFNIFFFQNLGPIPI</sequence>
<dbReference type="OrthoDB" id="1884766at2759"/>
<dbReference type="Pfam" id="PF22926">
    <property type="entry name" value="C1-like_CT"/>
    <property type="match status" value="1"/>
</dbReference>